<evidence type="ECO:0000313" key="2">
    <source>
        <dbReference type="EMBL" id="GAA1400915.1"/>
    </source>
</evidence>
<dbReference type="Gene3D" id="3.30.1050.20">
    <property type="match status" value="1"/>
</dbReference>
<feature type="domain" description="Mycothiol-dependent maleylpyruvate isomerase metal-binding" evidence="1">
    <location>
        <begin position="28"/>
        <end position="159"/>
    </location>
</feature>
<accession>A0ABN1Y8M3</accession>
<keyword evidence="2" id="KW-0413">Isomerase</keyword>
<sequence>MSGDPPAARPTVPPPLADSLAWAGDGQAHLRGLMTRMGGDALTAPSLLAGWTRAHVLTHVARNADAMRNLLTWARTGIETPAYRSAAARDADIEAGAARSADEIRADVVASSDRLADAVRAMPARAWSARVRTAQGAGIPVTAVPWLRAREVWIHAVDLDVGASFKDLPIPMRRVLVADVVGHLERRPGCPHVRLEESRTGQVLEFGPGPAGTDGSAPADLGTVRGRAPDLIAWLLGRPFGKGLRDAAGNLPGPLPSWL</sequence>
<gene>
    <name evidence="2" type="ORF">GCM10009613_58480</name>
</gene>
<dbReference type="RefSeq" id="WP_344028692.1">
    <property type="nucleotide sequence ID" value="NZ_BAAAJK010000052.1"/>
</dbReference>
<evidence type="ECO:0000313" key="3">
    <source>
        <dbReference type="Proteomes" id="UP001501414"/>
    </source>
</evidence>
<dbReference type="SUPFAM" id="SSF109854">
    <property type="entry name" value="DinB/YfiT-like putative metalloenzymes"/>
    <property type="match status" value="1"/>
</dbReference>
<dbReference type="InterPro" id="IPR017517">
    <property type="entry name" value="Maleyloyr_isom"/>
</dbReference>
<dbReference type="Proteomes" id="UP001501414">
    <property type="component" value="Unassembled WGS sequence"/>
</dbReference>
<protein>
    <submittedName>
        <fullName evidence="2">Maleylpyruvate isomerase family mycothiol-dependent enzyme</fullName>
    </submittedName>
</protein>
<dbReference type="EMBL" id="BAAAJK010000052">
    <property type="protein sequence ID" value="GAA1400915.1"/>
    <property type="molecule type" value="Genomic_DNA"/>
</dbReference>
<reference evidence="2 3" key="1">
    <citation type="journal article" date="2019" name="Int. J. Syst. Evol. Microbiol.">
        <title>The Global Catalogue of Microorganisms (GCM) 10K type strain sequencing project: providing services to taxonomists for standard genome sequencing and annotation.</title>
        <authorList>
            <consortium name="The Broad Institute Genomics Platform"/>
            <consortium name="The Broad Institute Genome Sequencing Center for Infectious Disease"/>
            <person name="Wu L."/>
            <person name="Ma J."/>
        </authorList>
    </citation>
    <scope>NUCLEOTIDE SEQUENCE [LARGE SCALE GENOMIC DNA]</scope>
    <source>
        <strain evidence="2 3">JCM 11896</strain>
    </source>
</reference>
<dbReference type="NCBIfam" id="TIGR03083">
    <property type="entry name" value="maleylpyruvate isomerase family mycothiol-dependent enzyme"/>
    <property type="match status" value="1"/>
</dbReference>
<dbReference type="Gene3D" id="1.20.120.450">
    <property type="entry name" value="dinb family like domain"/>
    <property type="match status" value="1"/>
</dbReference>
<comment type="caution">
    <text evidence="2">The sequence shown here is derived from an EMBL/GenBank/DDBJ whole genome shotgun (WGS) entry which is preliminary data.</text>
</comment>
<organism evidence="2 3">
    <name type="scientific">Pseudonocardia kongjuensis</name>
    <dbReference type="NCBI Taxonomy" id="102227"/>
    <lineage>
        <taxon>Bacteria</taxon>
        <taxon>Bacillati</taxon>
        <taxon>Actinomycetota</taxon>
        <taxon>Actinomycetes</taxon>
        <taxon>Pseudonocardiales</taxon>
        <taxon>Pseudonocardiaceae</taxon>
        <taxon>Pseudonocardia</taxon>
    </lineage>
</organism>
<dbReference type="SUPFAM" id="SSF55718">
    <property type="entry name" value="SCP-like"/>
    <property type="match status" value="1"/>
</dbReference>
<dbReference type="InterPro" id="IPR024344">
    <property type="entry name" value="MDMPI_metal-binding"/>
</dbReference>
<dbReference type="InterPro" id="IPR036527">
    <property type="entry name" value="SCP2_sterol-bd_dom_sf"/>
</dbReference>
<name>A0ABN1Y8M3_9PSEU</name>
<dbReference type="InterPro" id="IPR034660">
    <property type="entry name" value="DinB/YfiT-like"/>
</dbReference>
<dbReference type="GO" id="GO:0016853">
    <property type="term" value="F:isomerase activity"/>
    <property type="evidence" value="ECO:0007669"/>
    <property type="project" value="UniProtKB-KW"/>
</dbReference>
<keyword evidence="3" id="KW-1185">Reference proteome</keyword>
<dbReference type="Pfam" id="PF11716">
    <property type="entry name" value="MDMPI_N"/>
    <property type="match status" value="1"/>
</dbReference>
<evidence type="ECO:0000259" key="1">
    <source>
        <dbReference type="Pfam" id="PF11716"/>
    </source>
</evidence>
<proteinExistence type="predicted"/>